<accession>A0A5E4BFF7</accession>
<dbReference type="Proteomes" id="UP000662637">
    <property type="component" value="Unassembled WGS sequence"/>
</dbReference>
<dbReference type="EMBL" id="CABDUW010000429">
    <property type="protein sequence ID" value="VTJ68413.1"/>
    <property type="molecule type" value="Genomic_DNA"/>
</dbReference>
<protein>
    <submittedName>
        <fullName evidence="3">Uncharacterized protein</fullName>
    </submittedName>
</protein>
<keyword evidence="4" id="KW-1185">Reference proteome</keyword>
<dbReference type="EMBL" id="WJEC01007829">
    <property type="protein sequence ID" value="KAF7466787.1"/>
    <property type="molecule type" value="Genomic_DNA"/>
</dbReference>
<feature type="region of interest" description="Disordered" evidence="1">
    <location>
        <begin position="1"/>
        <end position="121"/>
    </location>
</feature>
<name>A0A5E4BFF7_MARMO</name>
<evidence type="ECO:0000256" key="1">
    <source>
        <dbReference type="SAM" id="MobiDB-lite"/>
    </source>
</evidence>
<evidence type="ECO:0000313" key="4">
    <source>
        <dbReference type="Proteomes" id="UP000335636"/>
    </source>
</evidence>
<dbReference type="AlphaFoldDB" id="A0A5E4BFF7"/>
<evidence type="ECO:0000313" key="2">
    <source>
        <dbReference type="EMBL" id="KAF7466787.1"/>
    </source>
</evidence>
<gene>
    <name evidence="2" type="ORF">GHT09_001940</name>
    <name evidence="3" type="ORF">MONAX_5E005488</name>
</gene>
<reference evidence="2" key="2">
    <citation type="submission" date="2020-08" db="EMBL/GenBank/DDBJ databases">
        <authorList>
            <person name="Shumante A."/>
            <person name="Zimin A.V."/>
            <person name="Puiu D."/>
            <person name="Salzberg S.L."/>
        </authorList>
    </citation>
    <scope>NUCLEOTIDE SEQUENCE</scope>
    <source>
        <strain evidence="2">WC2-LM</strain>
        <tissue evidence="2">Liver</tissue>
    </source>
</reference>
<dbReference type="Proteomes" id="UP000335636">
    <property type="component" value="Unassembled WGS sequence"/>
</dbReference>
<evidence type="ECO:0000313" key="3">
    <source>
        <dbReference type="EMBL" id="VTJ68413.1"/>
    </source>
</evidence>
<sequence>MCLEAPAASPARRSGKLGRRPSELRLEAALPSFCSSTPGKGVAPGPTAGFQGDSAPLGGRPTPASSLEGSGTELAASTALPRSPPSSPSPGLDTPPARVPSAAFSPFQGAGPAAQEWPLQGPVHWSSGELAKVSPRLCPLPTTSS</sequence>
<organism evidence="3 4">
    <name type="scientific">Marmota monax</name>
    <name type="common">Woodchuck</name>
    <dbReference type="NCBI Taxonomy" id="9995"/>
    <lineage>
        <taxon>Eukaryota</taxon>
        <taxon>Metazoa</taxon>
        <taxon>Chordata</taxon>
        <taxon>Craniata</taxon>
        <taxon>Vertebrata</taxon>
        <taxon>Euteleostomi</taxon>
        <taxon>Mammalia</taxon>
        <taxon>Eutheria</taxon>
        <taxon>Euarchontoglires</taxon>
        <taxon>Glires</taxon>
        <taxon>Rodentia</taxon>
        <taxon>Sciuromorpha</taxon>
        <taxon>Sciuridae</taxon>
        <taxon>Xerinae</taxon>
        <taxon>Marmotini</taxon>
        <taxon>Marmota</taxon>
    </lineage>
</organism>
<reference evidence="3 4" key="1">
    <citation type="submission" date="2019-04" db="EMBL/GenBank/DDBJ databases">
        <authorList>
            <person name="Alioto T."/>
            <person name="Alioto T."/>
        </authorList>
    </citation>
    <scope>NUCLEOTIDE SEQUENCE [LARGE SCALE GENOMIC DNA]</scope>
</reference>
<proteinExistence type="predicted"/>